<organism evidence="8">
    <name type="scientific">uncultured Solirubrobacteraceae bacterium</name>
    <dbReference type="NCBI Taxonomy" id="1162706"/>
    <lineage>
        <taxon>Bacteria</taxon>
        <taxon>Bacillati</taxon>
        <taxon>Actinomycetota</taxon>
        <taxon>Thermoleophilia</taxon>
        <taxon>Solirubrobacterales</taxon>
        <taxon>Solirubrobacteraceae</taxon>
        <taxon>environmental samples</taxon>
    </lineage>
</organism>
<comment type="similarity">
    <text evidence="1">Belongs to the glycerophosphoryl diester phosphodiesterase family.</text>
</comment>
<reference evidence="8" key="1">
    <citation type="submission" date="2020-02" db="EMBL/GenBank/DDBJ databases">
        <authorList>
            <person name="Meier V. D."/>
        </authorList>
    </citation>
    <scope>NUCLEOTIDE SEQUENCE</scope>
    <source>
        <strain evidence="8">AVDCRST_MAG65</strain>
    </source>
</reference>
<feature type="domain" description="GP-PDE" evidence="7">
    <location>
        <begin position="1"/>
        <end position="40"/>
    </location>
</feature>
<name>A0A6J4RZY2_9ACTN</name>
<evidence type="ECO:0000313" key="8">
    <source>
        <dbReference type="EMBL" id="CAA9479916.1"/>
    </source>
</evidence>
<dbReference type="EC" id="3.1.4.46" evidence="2"/>
<dbReference type="GO" id="GO:0008889">
    <property type="term" value="F:glycerophosphodiester phosphodiesterase activity"/>
    <property type="evidence" value="ECO:0007669"/>
    <property type="project" value="UniProtKB-EC"/>
</dbReference>
<evidence type="ECO:0000256" key="4">
    <source>
        <dbReference type="ARBA" id="ARBA00022798"/>
    </source>
</evidence>
<keyword evidence="5 8" id="KW-0378">Hydrolase</keyword>
<dbReference type="GO" id="GO:0042597">
    <property type="term" value="C:periplasmic space"/>
    <property type="evidence" value="ECO:0007669"/>
    <property type="project" value="TreeGrafter"/>
</dbReference>
<dbReference type="GO" id="GO:0006071">
    <property type="term" value="P:glycerol metabolic process"/>
    <property type="evidence" value="ECO:0007669"/>
    <property type="project" value="UniProtKB-KW"/>
</dbReference>
<dbReference type="EMBL" id="CADCVL010000225">
    <property type="protein sequence ID" value="CAA9479916.1"/>
    <property type="molecule type" value="Genomic_DNA"/>
</dbReference>
<dbReference type="PANTHER" id="PTHR43620:SF7">
    <property type="entry name" value="GLYCEROPHOSPHODIESTER PHOSPHODIESTERASE GDPD5-RELATED"/>
    <property type="match status" value="1"/>
</dbReference>
<evidence type="ECO:0000256" key="1">
    <source>
        <dbReference type="ARBA" id="ARBA00007277"/>
    </source>
</evidence>
<keyword evidence="4" id="KW-0319">Glycerol metabolism</keyword>
<sequence length="40" mass="4302">MIGHRGASGYRPEHTLASYRLAAEQGADFIEPDLVATKDG</sequence>
<evidence type="ECO:0000256" key="5">
    <source>
        <dbReference type="ARBA" id="ARBA00022801"/>
    </source>
</evidence>
<comment type="catalytic activity">
    <reaction evidence="6">
        <text>a sn-glycero-3-phosphodiester + H2O = an alcohol + sn-glycerol 3-phosphate + H(+)</text>
        <dbReference type="Rhea" id="RHEA:12969"/>
        <dbReference type="ChEBI" id="CHEBI:15377"/>
        <dbReference type="ChEBI" id="CHEBI:15378"/>
        <dbReference type="ChEBI" id="CHEBI:30879"/>
        <dbReference type="ChEBI" id="CHEBI:57597"/>
        <dbReference type="ChEBI" id="CHEBI:83408"/>
        <dbReference type="EC" id="3.1.4.46"/>
    </reaction>
</comment>
<evidence type="ECO:0000256" key="2">
    <source>
        <dbReference type="ARBA" id="ARBA00012247"/>
    </source>
</evidence>
<accession>A0A6J4RZY2</accession>
<gene>
    <name evidence="8" type="ORF">AVDCRST_MAG65-1381</name>
</gene>
<dbReference type="AlphaFoldDB" id="A0A6J4RZY2"/>
<evidence type="ECO:0000256" key="3">
    <source>
        <dbReference type="ARBA" id="ARBA00022729"/>
    </source>
</evidence>
<dbReference type="GO" id="GO:0006629">
    <property type="term" value="P:lipid metabolic process"/>
    <property type="evidence" value="ECO:0007669"/>
    <property type="project" value="InterPro"/>
</dbReference>
<keyword evidence="3" id="KW-0732">Signal</keyword>
<evidence type="ECO:0000259" key="7">
    <source>
        <dbReference type="PROSITE" id="PS51704"/>
    </source>
</evidence>
<dbReference type="SUPFAM" id="SSF51695">
    <property type="entry name" value="PLC-like phosphodiesterases"/>
    <property type="match status" value="1"/>
</dbReference>
<dbReference type="Pfam" id="PF03009">
    <property type="entry name" value="GDPD"/>
    <property type="match status" value="1"/>
</dbReference>
<dbReference type="InterPro" id="IPR030395">
    <property type="entry name" value="GP_PDE_dom"/>
</dbReference>
<dbReference type="PROSITE" id="PS51704">
    <property type="entry name" value="GP_PDE"/>
    <property type="match status" value="1"/>
</dbReference>
<dbReference type="Gene3D" id="3.20.20.190">
    <property type="entry name" value="Phosphatidylinositol (PI) phosphodiesterase"/>
    <property type="match status" value="1"/>
</dbReference>
<evidence type="ECO:0000256" key="6">
    <source>
        <dbReference type="ARBA" id="ARBA00047512"/>
    </source>
</evidence>
<dbReference type="InterPro" id="IPR017946">
    <property type="entry name" value="PLC-like_Pdiesterase_TIM-brl"/>
</dbReference>
<feature type="non-terminal residue" evidence="8">
    <location>
        <position position="40"/>
    </location>
</feature>
<proteinExistence type="inferred from homology"/>
<dbReference type="PANTHER" id="PTHR43620">
    <property type="entry name" value="GLYCEROPHOSPHORYL DIESTER PHOSPHODIESTERASE"/>
    <property type="match status" value="1"/>
</dbReference>
<protein>
    <recommendedName>
        <fullName evidence="2">glycerophosphodiester phosphodiesterase</fullName>
        <ecNumber evidence="2">3.1.4.46</ecNumber>
    </recommendedName>
</protein>